<keyword evidence="5 7" id="KW-1133">Transmembrane helix</keyword>
<evidence type="ECO:0000256" key="4">
    <source>
        <dbReference type="ARBA" id="ARBA00022692"/>
    </source>
</evidence>
<feature type="domain" description="Glycosyltransferase 2-like" evidence="8">
    <location>
        <begin position="343"/>
        <end position="534"/>
    </location>
</feature>
<keyword evidence="4 7" id="KW-0812">Transmembrane</keyword>
<accession>A0A506UBP2</accession>
<dbReference type="AlphaFoldDB" id="A0A506UBP2"/>
<evidence type="ECO:0000256" key="6">
    <source>
        <dbReference type="ARBA" id="ARBA00023136"/>
    </source>
</evidence>
<evidence type="ECO:0000256" key="5">
    <source>
        <dbReference type="ARBA" id="ARBA00022989"/>
    </source>
</evidence>
<evidence type="ECO:0000256" key="7">
    <source>
        <dbReference type="SAM" id="Phobius"/>
    </source>
</evidence>
<name>A0A506UBP2_9HYPH</name>
<comment type="caution">
    <text evidence="9">The sequence shown here is derived from an EMBL/GenBank/DDBJ whole genome shotgun (WGS) entry which is preliminary data.</text>
</comment>
<keyword evidence="2" id="KW-0328">Glycosyltransferase</keyword>
<comment type="subcellular location">
    <subcellularLocation>
        <location evidence="1">Membrane</location>
        <topology evidence="1">Multi-pass membrane protein</topology>
    </subcellularLocation>
</comment>
<feature type="transmembrane region" description="Helical" evidence="7">
    <location>
        <begin position="521"/>
        <end position="544"/>
    </location>
</feature>
<keyword evidence="6 7" id="KW-0472">Membrane</keyword>
<dbReference type="InterPro" id="IPR029044">
    <property type="entry name" value="Nucleotide-diphossugar_trans"/>
</dbReference>
<evidence type="ECO:0000313" key="9">
    <source>
        <dbReference type="EMBL" id="TPW30988.1"/>
    </source>
</evidence>
<dbReference type="Proteomes" id="UP000318801">
    <property type="component" value="Unassembled WGS sequence"/>
</dbReference>
<feature type="transmembrane region" description="Helical" evidence="7">
    <location>
        <begin position="592"/>
        <end position="610"/>
    </location>
</feature>
<dbReference type="EMBL" id="VHLG01000004">
    <property type="protein sequence ID" value="TPW30988.1"/>
    <property type="molecule type" value="Genomic_DNA"/>
</dbReference>
<dbReference type="OrthoDB" id="7431422at2"/>
<proteinExistence type="predicted"/>
<sequence length="629" mass="69529">MTASFANDAIGNTIPIAETYCQSRNLLLTERALLKALNYTQPTIDAASRKAIANQTSIEEELLAGGQPAEDHYRRFADHLGLPFATSFAPFHLVDRPKLDTQMARPTAIRLEGRSGESRIAIIPVATKAEALHRTLRRFPELAERLIVTTPEAMRQAIWQAGEKRRTFRAINRLITWNPHFSARVVFWGKQGFVIGSLFVTLCALLAAFPVTTLICLHVAMSAFYFSSLIFRAAAMTMSAPPFEATPPPRDGNLPVYTVMVALYREAGMIEQLTGALLALDWPQTKLDIKFVCEADDLETIAAIKACRLPPCFELVCVPPSLPRTKPKALCYALAGARGEFLTLYDAEDRPHPQQLRAAYQTFSRAPKRLACLQAPLDITNGNQSWLCGLFAREYAALFRGILPLLAHSALPMPLGGTSNHFRTDALRAVRAWDPYNVTEDADLGLRLHRLGYRCGVIGPATLEDAPTSLRGWTGQRTRWFKGWLQTFLVATRDPIALWQELGAGAFAIFMLNSGGMLVSALLHPIAFLSVAANLVLLATGGLATDTLHIALTAVDIANIALSYAIFLRLGQKNLPPERTRTLKGSLRHVPLYWLLLSFAAWQAVIDLVHRPFHWKKTEHSPVTQKAPG</sequence>
<evidence type="ECO:0000259" key="8">
    <source>
        <dbReference type="Pfam" id="PF13632"/>
    </source>
</evidence>
<evidence type="ECO:0000256" key="3">
    <source>
        <dbReference type="ARBA" id="ARBA00022679"/>
    </source>
</evidence>
<dbReference type="GO" id="GO:0016020">
    <property type="term" value="C:membrane"/>
    <property type="evidence" value="ECO:0007669"/>
    <property type="project" value="UniProtKB-SubCell"/>
</dbReference>
<reference evidence="9 10" key="1">
    <citation type="submission" date="2019-06" db="EMBL/GenBank/DDBJ databases">
        <authorList>
            <person name="Li M."/>
        </authorList>
    </citation>
    <scope>NUCLEOTIDE SEQUENCE [LARGE SCALE GENOMIC DNA]</scope>
    <source>
        <strain evidence="9 10">BGMRC2036</strain>
    </source>
</reference>
<feature type="transmembrane region" description="Helical" evidence="7">
    <location>
        <begin position="193"/>
        <end position="226"/>
    </location>
</feature>
<dbReference type="SUPFAM" id="SSF53448">
    <property type="entry name" value="Nucleotide-diphospho-sugar transferases"/>
    <property type="match status" value="1"/>
</dbReference>
<feature type="transmembrane region" description="Helical" evidence="7">
    <location>
        <begin position="550"/>
        <end position="571"/>
    </location>
</feature>
<evidence type="ECO:0000256" key="1">
    <source>
        <dbReference type="ARBA" id="ARBA00004141"/>
    </source>
</evidence>
<gene>
    <name evidence="9" type="ORF">FJU08_10025</name>
</gene>
<dbReference type="InterPro" id="IPR001173">
    <property type="entry name" value="Glyco_trans_2-like"/>
</dbReference>
<dbReference type="PANTHER" id="PTHR43867">
    <property type="entry name" value="CELLULOSE SYNTHASE CATALYTIC SUBUNIT A [UDP-FORMING]"/>
    <property type="match status" value="1"/>
</dbReference>
<keyword evidence="3 9" id="KW-0808">Transferase</keyword>
<dbReference type="Pfam" id="PF13632">
    <property type="entry name" value="Glyco_trans_2_3"/>
    <property type="match status" value="1"/>
</dbReference>
<dbReference type="GO" id="GO:0016757">
    <property type="term" value="F:glycosyltransferase activity"/>
    <property type="evidence" value="ECO:0007669"/>
    <property type="project" value="UniProtKB-KW"/>
</dbReference>
<evidence type="ECO:0000313" key="10">
    <source>
        <dbReference type="Proteomes" id="UP000318801"/>
    </source>
</evidence>
<keyword evidence="10" id="KW-1185">Reference proteome</keyword>
<organism evidence="9 10">
    <name type="scientific">Martelella alba</name>
    <dbReference type="NCBI Taxonomy" id="2590451"/>
    <lineage>
        <taxon>Bacteria</taxon>
        <taxon>Pseudomonadati</taxon>
        <taxon>Pseudomonadota</taxon>
        <taxon>Alphaproteobacteria</taxon>
        <taxon>Hyphomicrobiales</taxon>
        <taxon>Aurantimonadaceae</taxon>
        <taxon>Martelella</taxon>
    </lineage>
</organism>
<dbReference type="Gene3D" id="3.90.550.10">
    <property type="entry name" value="Spore Coat Polysaccharide Biosynthesis Protein SpsA, Chain A"/>
    <property type="match status" value="1"/>
</dbReference>
<dbReference type="InterPro" id="IPR050321">
    <property type="entry name" value="Glycosyltr_2/OpgH_subfam"/>
</dbReference>
<dbReference type="PANTHER" id="PTHR43867:SF2">
    <property type="entry name" value="CELLULOSE SYNTHASE CATALYTIC SUBUNIT A [UDP-FORMING]"/>
    <property type="match status" value="1"/>
</dbReference>
<protein>
    <submittedName>
        <fullName evidence="9">Glycosyltransferase</fullName>
    </submittedName>
</protein>
<evidence type="ECO:0000256" key="2">
    <source>
        <dbReference type="ARBA" id="ARBA00022676"/>
    </source>
</evidence>